<sequence>MPPDILKHLLYGSIQHVLIPENNSRVELCSQLLEASWGHWLLPLFWHTFSEHIMGDGGGMSRDKRFDMAIPLDLSTVQAMLVTSPCDSSLISCTSAS</sequence>
<organism evidence="1 2">
    <name type="scientific">Rhizopogon vinicolor AM-OR11-026</name>
    <dbReference type="NCBI Taxonomy" id="1314800"/>
    <lineage>
        <taxon>Eukaryota</taxon>
        <taxon>Fungi</taxon>
        <taxon>Dikarya</taxon>
        <taxon>Basidiomycota</taxon>
        <taxon>Agaricomycotina</taxon>
        <taxon>Agaricomycetes</taxon>
        <taxon>Agaricomycetidae</taxon>
        <taxon>Boletales</taxon>
        <taxon>Suillineae</taxon>
        <taxon>Rhizopogonaceae</taxon>
        <taxon>Rhizopogon</taxon>
    </lineage>
</organism>
<proteinExistence type="predicted"/>
<accession>A0A1B7N7S3</accession>
<gene>
    <name evidence="1" type="ORF">K503DRAFT_564109</name>
</gene>
<evidence type="ECO:0000313" key="1">
    <source>
        <dbReference type="EMBL" id="OAX40898.1"/>
    </source>
</evidence>
<keyword evidence="2" id="KW-1185">Reference proteome</keyword>
<evidence type="ECO:0000313" key="2">
    <source>
        <dbReference type="Proteomes" id="UP000092154"/>
    </source>
</evidence>
<dbReference type="AlphaFoldDB" id="A0A1B7N7S3"/>
<name>A0A1B7N7S3_9AGAM</name>
<reference evidence="1 2" key="1">
    <citation type="submission" date="2016-06" db="EMBL/GenBank/DDBJ databases">
        <title>Comparative genomics of the ectomycorrhizal sister species Rhizopogon vinicolor and Rhizopogon vesiculosus (Basidiomycota: Boletales) reveals a divergence of the mating type B locus.</title>
        <authorList>
            <consortium name="DOE Joint Genome Institute"/>
            <person name="Mujic A.B."/>
            <person name="Kuo A."/>
            <person name="Tritt A."/>
            <person name="Lipzen A."/>
            <person name="Chen C."/>
            <person name="Johnson J."/>
            <person name="Sharma A."/>
            <person name="Barry K."/>
            <person name="Grigoriev I.V."/>
            <person name="Spatafora J.W."/>
        </authorList>
    </citation>
    <scope>NUCLEOTIDE SEQUENCE [LARGE SCALE GENOMIC DNA]</scope>
    <source>
        <strain evidence="1 2">AM-OR11-026</strain>
    </source>
</reference>
<dbReference type="EMBL" id="KV448196">
    <property type="protein sequence ID" value="OAX40898.1"/>
    <property type="molecule type" value="Genomic_DNA"/>
</dbReference>
<protein>
    <submittedName>
        <fullName evidence="1">Uncharacterized protein</fullName>
    </submittedName>
</protein>
<dbReference type="InParanoid" id="A0A1B7N7S3"/>
<dbReference type="Proteomes" id="UP000092154">
    <property type="component" value="Unassembled WGS sequence"/>
</dbReference>